<dbReference type="EMBL" id="JAASQJ010000004">
    <property type="protein sequence ID" value="NIJ54962.1"/>
    <property type="molecule type" value="Genomic_DNA"/>
</dbReference>
<comment type="caution">
    <text evidence="2">The sequence shown here is derived from an EMBL/GenBank/DDBJ whole genome shotgun (WGS) entry which is preliminary data.</text>
</comment>
<dbReference type="Proteomes" id="UP001179181">
    <property type="component" value="Unassembled WGS sequence"/>
</dbReference>
<proteinExistence type="predicted"/>
<dbReference type="Pfam" id="PF05050">
    <property type="entry name" value="Methyltransf_21"/>
    <property type="match status" value="1"/>
</dbReference>
<gene>
    <name evidence="2" type="ORF">FHS68_004149</name>
</gene>
<organism evidence="2 3">
    <name type="scientific">Dyadobacter arcticus</name>
    <dbReference type="NCBI Taxonomy" id="1078754"/>
    <lineage>
        <taxon>Bacteria</taxon>
        <taxon>Pseudomonadati</taxon>
        <taxon>Bacteroidota</taxon>
        <taxon>Cytophagia</taxon>
        <taxon>Cytophagales</taxon>
        <taxon>Spirosomataceae</taxon>
        <taxon>Dyadobacter</taxon>
    </lineage>
</organism>
<sequence>MKRLKSQMKKWLLEDRGKIIIDQTSRARVLQLIERLHPYDPGINLVRIGANGDGGYLVPDDLEGIDACFSPGVAVVSEFEMDCFKMGMQLFLADKSVDAPKLSLDASKYHFLKKHVGCTNNDELISLDSWVNDFYDKTETELLLQMDIEGNEYLTLAAASDKLLKRCRIIVIELHNLHKFWNPEFFNLANEVISKIMQTHTCVHIHPNNCFEIVTRLNVEIPPIAEFTFLRNDRFTKRIRQTKFPHHLDFDNTKKHHIALPKQWFTK</sequence>
<name>A0ABX0UPP7_9BACT</name>
<dbReference type="RefSeq" id="WP_167274076.1">
    <property type="nucleotide sequence ID" value="NZ_JAASQJ010000004.1"/>
</dbReference>
<evidence type="ECO:0000259" key="1">
    <source>
        <dbReference type="Pfam" id="PF05050"/>
    </source>
</evidence>
<dbReference type="InterPro" id="IPR006342">
    <property type="entry name" value="FkbM_mtfrase"/>
</dbReference>
<protein>
    <recommendedName>
        <fullName evidence="1">Methyltransferase FkbM domain-containing protein</fullName>
    </recommendedName>
</protein>
<accession>A0ABX0UPP7</accession>
<evidence type="ECO:0000313" key="2">
    <source>
        <dbReference type="EMBL" id="NIJ54962.1"/>
    </source>
</evidence>
<dbReference type="SUPFAM" id="SSF53335">
    <property type="entry name" value="S-adenosyl-L-methionine-dependent methyltransferases"/>
    <property type="match status" value="1"/>
</dbReference>
<dbReference type="InterPro" id="IPR029063">
    <property type="entry name" value="SAM-dependent_MTases_sf"/>
</dbReference>
<evidence type="ECO:0000313" key="3">
    <source>
        <dbReference type="Proteomes" id="UP001179181"/>
    </source>
</evidence>
<keyword evidence="3" id="KW-1185">Reference proteome</keyword>
<feature type="domain" description="Methyltransferase FkbM" evidence="1">
    <location>
        <begin position="119"/>
        <end position="188"/>
    </location>
</feature>
<reference evidence="2 3" key="1">
    <citation type="submission" date="2020-03" db="EMBL/GenBank/DDBJ databases">
        <title>Genomic Encyclopedia of Type Strains, Phase IV (KMG-IV): sequencing the most valuable type-strain genomes for metagenomic binning, comparative biology and taxonomic classification.</title>
        <authorList>
            <person name="Goeker M."/>
        </authorList>
    </citation>
    <scope>NUCLEOTIDE SEQUENCE [LARGE SCALE GENOMIC DNA]</scope>
    <source>
        <strain evidence="2 3">DSM 102865</strain>
    </source>
</reference>